<name>A0A254TRT6_ASPNG</name>
<reference evidence="4" key="3">
    <citation type="submission" date="2025-02" db="EMBL/GenBank/DDBJ databases">
        <authorList>
            <consortium name="NCBI Genome Project"/>
        </authorList>
    </citation>
    <scope>NUCLEOTIDE SEQUENCE</scope>
</reference>
<evidence type="ECO:0000313" key="4">
    <source>
        <dbReference type="RefSeq" id="XP_059603409.1"/>
    </source>
</evidence>
<proteinExistence type="predicted"/>
<dbReference type="Proteomes" id="UP000197666">
    <property type="component" value="Unassembled WGS sequence"/>
</dbReference>
<dbReference type="GeneID" id="84590375"/>
<organism evidence="2 3">
    <name type="scientific">Aspergillus niger</name>
    <dbReference type="NCBI Taxonomy" id="5061"/>
    <lineage>
        <taxon>Eukaryota</taxon>
        <taxon>Fungi</taxon>
        <taxon>Dikarya</taxon>
        <taxon>Ascomycota</taxon>
        <taxon>Pezizomycotina</taxon>
        <taxon>Eurotiomycetes</taxon>
        <taxon>Eurotiomycetidae</taxon>
        <taxon>Eurotiales</taxon>
        <taxon>Aspergillaceae</taxon>
        <taxon>Aspergillus</taxon>
        <taxon>Aspergillus subgen. Circumdati</taxon>
    </lineage>
</organism>
<dbReference type="EMBL" id="NKJJ02000003">
    <property type="protein sequence ID" value="TPR09033.1"/>
    <property type="molecule type" value="Genomic_DNA"/>
</dbReference>
<dbReference type="VEuPathDB" id="FungiDB:ASPNIDRAFT2_1174960"/>
<dbReference type="OrthoDB" id="4491188at2759"/>
<reference evidence="2" key="2">
    <citation type="submission" date="2019-02" db="EMBL/GenBank/DDBJ databases">
        <title>FDA dAtabase for Regulatory Grade micrObial Sequences (FDA-ARGOS): Supporting development and validation of Infectious Disease Dx tests.</title>
        <authorList>
            <person name="Kerrigan L."/>
            <person name="Tallon L.J."/>
            <person name="Sadzewicz L."/>
            <person name="Sengamalay N."/>
            <person name="Ott S."/>
            <person name="Godinez A."/>
            <person name="Nagaraj S."/>
            <person name="Vavikolanu K."/>
            <person name="Vyas G."/>
            <person name="Nadendla S."/>
            <person name="Aluvathingal J."/>
            <person name="Sichtig H."/>
        </authorList>
    </citation>
    <scope>NUCLEOTIDE SEQUENCE</scope>
    <source>
        <strain evidence="2">FDAARGOS_311</strain>
    </source>
</reference>
<evidence type="ECO:0000313" key="2">
    <source>
        <dbReference type="EMBL" id="TPR09033.1"/>
    </source>
</evidence>
<gene>
    <name evidence="4" type="ORF">An02g06950</name>
    <name evidence="2" type="ORF">CAN33_007160</name>
</gene>
<reference evidence="3" key="1">
    <citation type="submission" date="2018-10" db="EMBL/GenBank/DDBJ databases">
        <title>FDA dAtabase for Regulatory Grade micrObial Sequences (FDA-ARGOS): Supporting development and validation of Infectious Disease Dx tests.</title>
        <authorList>
            <person name="Kerrigan L."/>
            <person name="Tallon L."/>
            <person name="Sadzewicz L."/>
            <person name="Sengamalay N."/>
            <person name="Ott S."/>
            <person name="Godinez A."/>
            <person name="Nagaraj S."/>
            <person name="Vavikolanu K."/>
            <person name="Nadendla S."/>
            <person name="George J."/>
            <person name="Sichtig H."/>
        </authorList>
    </citation>
    <scope>NUCLEOTIDE SEQUENCE [LARGE SCALE GENOMIC DNA]</scope>
    <source>
        <strain evidence="3">FDAARGOS_311</strain>
    </source>
</reference>
<keyword evidence="1" id="KW-0732">Signal</keyword>
<protein>
    <submittedName>
        <fullName evidence="2">Stm1 family protein</fullName>
    </submittedName>
</protein>
<sequence>MKIFILLAIWLLASLGYATSFVGNMAEVYHEITDVLRGPHHAAHFAKLNGGKPKPDKPKGVGKTLDDVVTLTVCKTDVSLAPTVGTFSLPTIVTAATLAPTVVVTGVVPTEISIGLPTEFAPEIQTGVLTGESHSTDTTVVPTNSVVSGLSSFLTGSQTVSEITGSTENHTITTEINASAVTSTFAHTTFPTANAGNDHEGMASSAVALLVALIFSLVRI</sequence>
<feature type="signal peptide" evidence="1">
    <location>
        <begin position="1"/>
        <end position="18"/>
    </location>
</feature>
<feature type="chain" id="PRO_5015076092" evidence="1">
    <location>
        <begin position="19"/>
        <end position="220"/>
    </location>
</feature>
<dbReference type="KEGG" id="ang:An02g06950"/>
<evidence type="ECO:0000256" key="1">
    <source>
        <dbReference type="SAM" id="SignalP"/>
    </source>
</evidence>
<accession>A0A254TRT6</accession>
<dbReference type="VEuPathDB" id="FungiDB:M747DRAFT_351796"/>
<evidence type="ECO:0000313" key="3">
    <source>
        <dbReference type="Proteomes" id="UP000197666"/>
    </source>
</evidence>
<reference evidence="4" key="4">
    <citation type="submission" date="2025-04" db="UniProtKB">
        <authorList>
            <consortium name="RefSeq"/>
        </authorList>
    </citation>
    <scope>IDENTIFICATION</scope>
</reference>
<dbReference type="AlphaFoldDB" id="A0A254TRT6"/>
<dbReference type="RefSeq" id="XP_059603409.1">
    <property type="nucleotide sequence ID" value="XM_059746389.1"/>
</dbReference>
<dbReference type="VEuPathDB" id="FungiDB:An02g06950"/>
<dbReference type="VEuPathDB" id="FungiDB:ATCC64974_57120"/>